<dbReference type="Proteomes" id="UP001251528">
    <property type="component" value="Unassembled WGS sequence"/>
</dbReference>
<proteinExistence type="predicted"/>
<evidence type="ECO:0000313" key="3">
    <source>
        <dbReference type="Proteomes" id="UP001251528"/>
    </source>
</evidence>
<keyword evidence="3" id="KW-1185">Reference proteome</keyword>
<sequence length="241" mass="25582">MKLSKTILVSFMPSLGMATVGLDWSFRSAPSSGLDDVTFGFNLVNAPHKSGFYFAQQFYFANIKNGSYAGLQPREDSNGQATLHAAFSSFEGGTTTGHANCHYGADGGQGVSCAVEFQADYSHTYEVVVQNEGGATWKGSVVDTATGKSFVIGEWTLPSGAGKMKASSVGFVEYYRWNDGKKNHVCSSLPRTEVTFKNPTSRTSGTSGGSISNIHEYGECVGTDGFSYSQSGSGWVVKVGS</sequence>
<feature type="signal peptide" evidence="1">
    <location>
        <begin position="1"/>
        <end position="18"/>
    </location>
</feature>
<gene>
    <name evidence="2" type="ORF">QQS21_010198</name>
</gene>
<dbReference type="AlphaFoldDB" id="A0AAJ0FPM3"/>
<organism evidence="2 3">
    <name type="scientific">Conoideocrella luteorostrata</name>
    <dbReference type="NCBI Taxonomy" id="1105319"/>
    <lineage>
        <taxon>Eukaryota</taxon>
        <taxon>Fungi</taxon>
        <taxon>Dikarya</taxon>
        <taxon>Ascomycota</taxon>
        <taxon>Pezizomycotina</taxon>
        <taxon>Sordariomycetes</taxon>
        <taxon>Hypocreomycetidae</taxon>
        <taxon>Hypocreales</taxon>
        <taxon>Clavicipitaceae</taxon>
        <taxon>Conoideocrella</taxon>
    </lineage>
</organism>
<feature type="chain" id="PRO_5042480356" evidence="1">
    <location>
        <begin position="19"/>
        <end position="241"/>
    </location>
</feature>
<dbReference type="EMBL" id="JASWJB010000288">
    <property type="protein sequence ID" value="KAK2592092.1"/>
    <property type="molecule type" value="Genomic_DNA"/>
</dbReference>
<comment type="caution">
    <text evidence="2">The sequence shown here is derived from an EMBL/GenBank/DDBJ whole genome shotgun (WGS) entry which is preliminary data.</text>
</comment>
<accession>A0AAJ0FPM3</accession>
<name>A0AAJ0FPM3_9HYPO</name>
<keyword evidence="1" id="KW-0732">Signal</keyword>
<reference evidence="2" key="1">
    <citation type="submission" date="2023-06" db="EMBL/GenBank/DDBJ databases">
        <title>Conoideocrella luteorostrata (Hypocreales: Clavicipitaceae), a potential biocontrol fungus for elongate hemlock scale in United States Christmas tree production areas.</title>
        <authorList>
            <person name="Barrett H."/>
            <person name="Lovett B."/>
            <person name="Macias A.M."/>
            <person name="Stajich J.E."/>
            <person name="Kasson M.T."/>
        </authorList>
    </citation>
    <scope>NUCLEOTIDE SEQUENCE</scope>
    <source>
        <strain evidence="2">ARSEF 14590</strain>
    </source>
</reference>
<protein>
    <submittedName>
        <fullName evidence="2">Uncharacterized protein</fullName>
    </submittedName>
</protein>
<evidence type="ECO:0000313" key="2">
    <source>
        <dbReference type="EMBL" id="KAK2592092.1"/>
    </source>
</evidence>
<evidence type="ECO:0000256" key="1">
    <source>
        <dbReference type="SAM" id="SignalP"/>
    </source>
</evidence>